<evidence type="ECO:0008006" key="5">
    <source>
        <dbReference type="Google" id="ProtNLM"/>
    </source>
</evidence>
<organism evidence="3 4">
    <name type="scientific">Achromobacter piechaudii ATCC 43553</name>
    <dbReference type="NCBI Taxonomy" id="742159"/>
    <lineage>
        <taxon>Bacteria</taxon>
        <taxon>Pseudomonadati</taxon>
        <taxon>Pseudomonadota</taxon>
        <taxon>Betaproteobacteria</taxon>
        <taxon>Burkholderiales</taxon>
        <taxon>Alcaligenaceae</taxon>
        <taxon>Achromobacter</taxon>
    </lineage>
</organism>
<sequence>MQETTMKNKAIHAFAWALASTAMMSLAAGSASAAGYPDKPIRMIVPYVAGGAADITARVMAAHMTKDLGATVVVENKPGANGMIGTDMVAKAAPDGYTLLLDASGPLVVNPSLYAKTPYDPVADFAPISQITSYQYVLVVPGQSKIQGIPDLIAQAKKAPGAVTYGSAGVGAGGHLAGELFARQTGTQLSHIPYKGNAQALTDVLGGQLTFTFDTVVTATPHIRSGKLRGYAVSGPRRAPGLPEIPTLQELGYKDFAVTQFQGLLAPAGTDPAIIARLHQAVQRAAGDPEVIQKLATEGGNEMVAGTPEAFAALIKDDLGRYRKLIKDANIKAD</sequence>
<dbReference type="PANTHER" id="PTHR42928">
    <property type="entry name" value="TRICARBOXYLATE-BINDING PROTEIN"/>
    <property type="match status" value="1"/>
</dbReference>
<dbReference type="InterPro" id="IPR042100">
    <property type="entry name" value="Bug_dom1"/>
</dbReference>
<feature type="chain" id="PRO_5003067208" description="Tat pathway signal sequence domain protein" evidence="2">
    <location>
        <begin position="34"/>
        <end position="334"/>
    </location>
</feature>
<dbReference type="PIRSF" id="PIRSF017082">
    <property type="entry name" value="YflP"/>
    <property type="match status" value="1"/>
</dbReference>
<proteinExistence type="inferred from homology"/>
<dbReference type="Pfam" id="PF03401">
    <property type="entry name" value="TctC"/>
    <property type="match status" value="1"/>
</dbReference>
<gene>
    <name evidence="3" type="ORF">HMPREF0004_3416</name>
</gene>
<dbReference type="CDD" id="cd07012">
    <property type="entry name" value="PBP2_Bug_TTT"/>
    <property type="match status" value="1"/>
</dbReference>
<comment type="caution">
    <text evidence="3">The sequence shown here is derived from an EMBL/GenBank/DDBJ whole genome shotgun (WGS) entry which is preliminary data.</text>
</comment>
<evidence type="ECO:0000313" key="4">
    <source>
        <dbReference type="Proteomes" id="UP000004510"/>
    </source>
</evidence>
<name>D4XD69_9BURK</name>
<accession>D4XD69</accession>
<keyword evidence="2" id="KW-0732">Signal</keyword>
<evidence type="ECO:0000256" key="2">
    <source>
        <dbReference type="SAM" id="SignalP"/>
    </source>
</evidence>
<dbReference type="eggNOG" id="COG3181">
    <property type="taxonomic scope" value="Bacteria"/>
</dbReference>
<dbReference type="Gene3D" id="3.40.190.150">
    <property type="entry name" value="Bordetella uptake gene, domain 1"/>
    <property type="match status" value="1"/>
</dbReference>
<protein>
    <recommendedName>
        <fullName evidence="5">Tat pathway signal sequence domain protein</fullName>
    </recommendedName>
</protein>
<reference evidence="4" key="1">
    <citation type="submission" date="2010-03" db="EMBL/GenBank/DDBJ databases">
        <title>Complete sequence of Mobiluncus curtisii ATCC 43063.</title>
        <authorList>
            <person name="Muzny D."/>
            <person name="Qin X."/>
            <person name="Deng J."/>
            <person name="Jiang H."/>
            <person name="Liu Y."/>
            <person name="Qu J."/>
            <person name="Song X.-Z."/>
            <person name="Zhang L."/>
            <person name="Thornton R."/>
            <person name="Coyle M."/>
            <person name="Francisco L."/>
            <person name="Jackson L."/>
            <person name="Javaid M."/>
            <person name="Korchina V."/>
            <person name="Kovar C."/>
            <person name="Mata R."/>
            <person name="Mathew T."/>
            <person name="Ngo R."/>
            <person name="Nguyen L."/>
            <person name="Nguyen N."/>
            <person name="Okwuonu G."/>
            <person name="Ongeri F."/>
            <person name="Pham C."/>
            <person name="Simmons D."/>
            <person name="Wilczek-Boney K."/>
            <person name="Hale W."/>
            <person name="Jakkamsetti A."/>
            <person name="Pham P."/>
            <person name="Ruth R."/>
            <person name="San Lucas F."/>
            <person name="Warren J."/>
            <person name="Zhang J."/>
            <person name="Zhao Z."/>
            <person name="Zhou C."/>
            <person name="Zhu D."/>
            <person name="Lee S."/>
            <person name="Bess C."/>
            <person name="Blankenburg K."/>
            <person name="Forbes L."/>
            <person name="Fu Q."/>
            <person name="Gubbala S."/>
            <person name="Hirani K."/>
            <person name="Jayaseelan J.C."/>
            <person name="Lara F."/>
            <person name="Munidasa M."/>
            <person name="Palculict T."/>
            <person name="Patil S."/>
            <person name="Pu L.-L."/>
            <person name="Saada N."/>
            <person name="Tang L."/>
            <person name="Weissenberger G."/>
            <person name="Zhu Y."/>
            <person name="Hemphill L."/>
            <person name="Shang Y."/>
            <person name="Youmans B."/>
            <person name="Ayvaz T."/>
            <person name="Ross M."/>
            <person name="Santibanez J."/>
            <person name="Aqrawi P."/>
            <person name="Gross S."/>
            <person name="Joshi V."/>
            <person name="Fowler G."/>
            <person name="Nazareth L."/>
            <person name="Reid J."/>
            <person name="Worley K."/>
            <person name="Petrosino J."/>
            <person name="Highlander S."/>
            <person name="Gibbs R."/>
            <person name="Gibbs R."/>
        </authorList>
    </citation>
    <scope>NUCLEOTIDE SEQUENCE [LARGE SCALE GENOMIC DNA]</scope>
    <source>
        <strain evidence="4">ATCC 43553</strain>
    </source>
</reference>
<dbReference type="SUPFAM" id="SSF53850">
    <property type="entry name" value="Periplasmic binding protein-like II"/>
    <property type="match status" value="1"/>
</dbReference>
<feature type="signal peptide" evidence="2">
    <location>
        <begin position="1"/>
        <end position="33"/>
    </location>
</feature>
<evidence type="ECO:0000256" key="1">
    <source>
        <dbReference type="ARBA" id="ARBA00006987"/>
    </source>
</evidence>
<dbReference type="PANTHER" id="PTHR42928:SF5">
    <property type="entry name" value="BLR1237 PROTEIN"/>
    <property type="match status" value="1"/>
</dbReference>
<dbReference type="InterPro" id="IPR005064">
    <property type="entry name" value="BUG"/>
</dbReference>
<comment type="similarity">
    <text evidence="1">Belongs to the UPF0065 (bug) family.</text>
</comment>
<dbReference type="Gene3D" id="3.40.190.10">
    <property type="entry name" value="Periplasmic binding protein-like II"/>
    <property type="match status" value="1"/>
</dbReference>
<evidence type="ECO:0000313" key="3">
    <source>
        <dbReference type="EMBL" id="EFF75285.1"/>
    </source>
</evidence>
<dbReference type="PATRIC" id="fig|742159.3.peg.4404"/>
<dbReference type="Proteomes" id="UP000004510">
    <property type="component" value="Unassembled WGS sequence"/>
</dbReference>
<dbReference type="AlphaFoldDB" id="D4XD69"/>
<dbReference type="HOGENOM" id="CLU_045683_0_1_4"/>
<dbReference type="EMBL" id="ADMS01000077">
    <property type="protein sequence ID" value="EFF75285.1"/>
    <property type="molecule type" value="Genomic_DNA"/>
</dbReference>